<feature type="region of interest" description="Disordered" evidence="5">
    <location>
        <begin position="30"/>
        <end position="107"/>
    </location>
</feature>
<dbReference type="Pfam" id="PF07534">
    <property type="entry name" value="TLD"/>
    <property type="match status" value="1"/>
</dbReference>
<dbReference type="PROSITE" id="PS50010">
    <property type="entry name" value="DH_2"/>
    <property type="match status" value="1"/>
</dbReference>
<feature type="domain" description="TLDc" evidence="7">
    <location>
        <begin position="510"/>
        <end position="704"/>
    </location>
</feature>
<accession>A0A1Y2F5J2</accession>
<dbReference type="PANTHER" id="PTHR23354:SF62">
    <property type="entry name" value="MUSTARD, ISOFORM V"/>
    <property type="match status" value="1"/>
</dbReference>
<feature type="compositionally biased region" description="Basic and acidic residues" evidence="5">
    <location>
        <begin position="30"/>
        <end position="64"/>
    </location>
</feature>
<proteinExistence type="inferred from homology"/>
<dbReference type="PROSITE" id="PS51886">
    <property type="entry name" value="TLDC"/>
    <property type="match status" value="1"/>
</dbReference>
<dbReference type="InterPro" id="IPR006571">
    <property type="entry name" value="TLDc_dom"/>
</dbReference>
<dbReference type="SUPFAM" id="SSF48065">
    <property type="entry name" value="DBL homology domain (DH-domain)"/>
    <property type="match status" value="1"/>
</dbReference>
<name>A0A1Y2F5J2_9FUNG</name>
<dbReference type="SMART" id="SM00584">
    <property type="entry name" value="TLDc"/>
    <property type="match status" value="1"/>
</dbReference>
<dbReference type="InterPro" id="IPR035899">
    <property type="entry name" value="DBL_dom_sf"/>
</dbReference>
<reference evidence="8 9" key="1">
    <citation type="submission" date="2016-08" db="EMBL/GenBank/DDBJ databases">
        <title>A Parts List for Fungal Cellulosomes Revealed by Comparative Genomics.</title>
        <authorList>
            <consortium name="DOE Joint Genome Institute"/>
            <person name="Haitjema C.H."/>
            <person name="Gilmore S.P."/>
            <person name="Henske J.K."/>
            <person name="Solomon K.V."/>
            <person name="De Groot R."/>
            <person name="Kuo A."/>
            <person name="Mondo S.J."/>
            <person name="Salamov A.A."/>
            <person name="Labutti K."/>
            <person name="Zhao Z."/>
            <person name="Chiniquy J."/>
            <person name="Barry K."/>
            <person name="Brewer H.M."/>
            <person name="Purvine S.O."/>
            <person name="Wright A.T."/>
            <person name="Boxma B."/>
            <person name="Van Alen T."/>
            <person name="Hackstein J.H."/>
            <person name="Baker S.E."/>
            <person name="Grigoriev I.V."/>
            <person name="O'Malley M.A."/>
        </authorList>
    </citation>
    <scope>NUCLEOTIDE SEQUENCE [LARGE SCALE GENOMIC DNA]</scope>
    <source>
        <strain evidence="8 9">G1</strain>
    </source>
</reference>
<evidence type="ECO:0000256" key="3">
    <source>
        <dbReference type="ARBA" id="ARBA00023128"/>
    </source>
</evidence>
<keyword evidence="3" id="KW-0496">Mitochondrion</keyword>
<comment type="similarity">
    <text evidence="2">Belongs to the OXR1 family.</text>
</comment>
<dbReference type="OrthoDB" id="26679at2759"/>
<evidence type="ECO:0000313" key="8">
    <source>
        <dbReference type="EMBL" id="ORY79133.1"/>
    </source>
</evidence>
<dbReference type="AlphaFoldDB" id="A0A1Y2F5J2"/>
<gene>
    <name evidence="8" type="ORF">LY90DRAFT_500739</name>
</gene>
<dbReference type="EMBL" id="MCOG01000015">
    <property type="protein sequence ID" value="ORY79133.1"/>
    <property type="molecule type" value="Genomic_DNA"/>
</dbReference>
<comment type="caution">
    <text evidence="8">The sequence shown here is derived from an EMBL/GenBank/DDBJ whole genome shotgun (WGS) entry which is preliminary data.</text>
</comment>
<dbReference type="SMART" id="SM00325">
    <property type="entry name" value="RhoGEF"/>
    <property type="match status" value="1"/>
</dbReference>
<comment type="subcellular location">
    <subcellularLocation>
        <location evidence="1">Mitochondrion</location>
    </subcellularLocation>
</comment>
<evidence type="ECO:0000259" key="7">
    <source>
        <dbReference type="PROSITE" id="PS51886"/>
    </source>
</evidence>
<dbReference type="Pfam" id="PF00621">
    <property type="entry name" value="RhoGEF"/>
    <property type="match status" value="1"/>
</dbReference>
<dbReference type="PANTHER" id="PTHR23354">
    <property type="entry name" value="NUCLEOLAR PROTEIN 7/ESTROGEN RECEPTOR COACTIVATOR-RELATED"/>
    <property type="match status" value="1"/>
</dbReference>
<dbReference type="GO" id="GO:0005739">
    <property type="term" value="C:mitochondrion"/>
    <property type="evidence" value="ECO:0007669"/>
    <property type="project" value="UniProtKB-SubCell"/>
</dbReference>
<evidence type="ECO:0000256" key="4">
    <source>
        <dbReference type="ARBA" id="ARBA00040604"/>
    </source>
</evidence>
<evidence type="ECO:0000313" key="9">
    <source>
        <dbReference type="Proteomes" id="UP000193920"/>
    </source>
</evidence>
<dbReference type="InterPro" id="IPR000219">
    <property type="entry name" value="DH_dom"/>
</dbReference>
<feature type="compositionally biased region" description="Basic and acidic residues" evidence="5">
    <location>
        <begin position="72"/>
        <end position="82"/>
    </location>
</feature>
<dbReference type="Gene3D" id="1.20.900.10">
    <property type="entry name" value="Dbl homology (DH) domain"/>
    <property type="match status" value="1"/>
</dbReference>
<organism evidence="8 9">
    <name type="scientific">Neocallimastix californiae</name>
    <dbReference type="NCBI Taxonomy" id="1754190"/>
    <lineage>
        <taxon>Eukaryota</taxon>
        <taxon>Fungi</taxon>
        <taxon>Fungi incertae sedis</taxon>
        <taxon>Chytridiomycota</taxon>
        <taxon>Chytridiomycota incertae sedis</taxon>
        <taxon>Neocallimastigomycetes</taxon>
        <taxon>Neocallimastigales</taxon>
        <taxon>Neocallimastigaceae</taxon>
        <taxon>Neocallimastix</taxon>
    </lineage>
</organism>
<dbReference type="Proteomes" id="UP000193920">
    <property type="component" value="Unassembled WGS sequence"/>
</dbReference>
<protein>
    <recommendedName>
        <fullName evidence="4">Oxidation resistance protein 1</fullName>
    </recommendedName>
</protein>
<evidence type="ECO:0000256" key="5">
    <source>
        <dbReference type="SAM" id="MobiDB-lite"/>
    </source>
</evidence>
<evidence type="ECO:0000256" key="2">
    <source>
        <dbReference type="ARBA" id="ARBA00009540"/>
    </source>
</evidence>
<dbReference type="GO" id="GO:0005085">
    <property type="term" value="F:guanyl-nucleotide exchange factor activity"/>
    <property type="evidence" value="ECO:0007669"/>
    <property type="project" value="InterPro"/>
</dbReference>
<evidence type="ECO:0000256" key="1">
    <source>
        <dbReference type="ARBA" id="ARBA00004173"/>
    </source>
</evidence>
<sequence>MKGLRKEKKVQLDVSKESKLKLRFKRSFKNKDSKLKNVNESSKLKDLKENPGKVAQEEKLKIKDTLNTMESNKNENLKKTESTDSATTTTETKNETSETTKPTEATVEDRIEKKKNLYKSLWEKEYEYADVLVRMLQSFRKPLIEEAKSENPSISMKQIETLFDGFDEILHLSWTLCGELKIIYNVYKQLKPVNIGNVFLKHVKEFDVYFKYCSRFSTANELLRELNVNTKFRRYQNALLESTTLLKDDDYREVLRLPIYHIAEYDRILKELLDNTAKYDSSYEMLEDSYEYIDELYLEMKETLKKEKKIDEILEIRKSIVDCPRAIVKPGRYLYRDFNNLLELPTHRPFRLIVFSDILLLAKWDRKTRRFVFHRVINYKALKVLDNVSKADPTLFSLLLLNPFSKKNFDIAPQNSKGRRPFSVDNRAAPARQMNENNNDSLTRVFSRLLVDLKANNSETQNQIVNLINKRISELHPPPFELLWPDPKDIYDVDIIKGIRNPVPAEPNEVILNSYICNAIYHSFPKRLRIKRSLTLLYSLQNHGSSLSTFYERSNAGYGTAQVLVIKDDNDNIFGCFTAEPFKINNGFYGTGESFLFKVQKPKTLGRRKNFGINRVRSKDSAMGDDGGAQNGEVKIFPWAKTNYLFINSTNEYVAVGSGRGKFGIWCDGQFQRGQSYPTETFHNECLAGSEQFNIVNVELWTFTSQIQREFLKKRKSRFPTKFQKRS</sequence>
<keyword evidence="9" id="KW-1185">Reference proteome</keyword>
<evidence type="ECO:0000259" key="6">
    <source>
        <dbReference type="PROSITE" id="PS50010"/>
    </source>
</evidence>
<feature type="domain" description="DH" evidence="6">
    <location>
        <begin position="113"/>
        <end position="303"/>
    </location>
</feature>